<dbReference type="InterPro" id="IPR012337">
    <property type="entry name" value="RNaseH-like_sf"/>
</dbReference>
<dbReference type="SUPFAM" id="SSF53098">
    <property type="entry name" value="Ribonuclease H-like"/>
    <property type="match status" value="1"/>
</dbReference>
<organism evidence="2 3">
    <name type="scientific">Eimeria necatrix</name>
    <dbReference type="NCBI Taxonomy" id="51315"/>
    <lineage>
        <taxon>Eukaryota</taxon>
        <taxon>Sar</taxon>
        <taxon>Alveolata</taxon>
        <taxon>Apicomplexa</taxon>
        <taxon>Conoidasida</taxon>
        <taxon>Coccidia</taxon>
        <taxon>Eucoccidiorida</taxon>
        <taxon>Eimeriorina</taxon>
        <taxon>Eimeriidae</taxon>
        <taxon>Eimeria</taxon>
    </lineage>
</organism>
<keyword evidence="3" id="KW-1185">Reference proteome</keyword>
<dbReference type="RefSeq" id="XP_013437877.1">
    <property type="nucleotide sequence ID" value="XM_013582423.1"/>
</dbReference>
<dbReference type="EMBL" id="HG725715">
    <property type="protein sequence ID" value="CDJ69410.1"/>
    <property type="molecule type" value="Genomic_DNA"/>
</dbReference>
<protein>
    <submittedName>
        <fullName evidence="2">Similar to Transposon MAGGYgagandpolgenehomologues, related</fullName>
    </submittedName>
</protein>
<dbReference type="AlphaFoldDB" id="U6N674"/>
<proteinExistence type="predicted"/>
<feature type="domain" description="Integrase catalytic" evidence="1">
    <location>
        <begin position="16"/>
        <end position="123"/>
    </location>
</feature>
<dbReference type="PANTHER" id="PTHR35046:SF26">
    <property type="entry name" value="RNA-DIRECTED DNA POLYMERASE"/>
    <property type="match status" value="1"/>
</dbReference>
<dbReference type="InterPro" id="IPR036397">
    <property type="entry name" value="RNaseH_sf"/>
</dbReference>
<dbReference type="PROSITE" id="PS50994">
    <property type="entry name" value="INTEGRASE"/>
    <property type="match status" value="1"/>
</dbReference>
<evidence type="ECO:0000313" key="3">
    <source>
        <dbReference type="Proteomes" id="UP000030754"/>
    </source>
</evidence>
<evidence type="ECO:0000313" key="2">
    <source>
        <dbReference type="EMBL" id="CDJ69410.1"/>
    </source>
</evidence>
<dbReference type="Gene3D" id="3.30.420.10">
    <property type="entry name" value="Ribonuclease H-like superfamily/Ribonuclease H"/>
    <property type="match status" value="1"/>
</dbReference>
<dbReference type="PANTHER" id="PTHR35046">
    <property type="entry name" value="ZINC KNUCKLE (CCHC-TYPE) FAMILY PROTEIN"/>
    <property type="match status" value="1"/>
</dbReference>
<reference evidence="2" key="1">
    <citation type="submission" date="2013-10" db="EMBL/GenBank/DDBJ databases">
        <title>Genomic analysis of the causative agents of coccidiosis in chickens.</title>
        <authorList>
            <person name="Reid A.J."/>
            <person name="Blake D."/>
            <person name="Billington K."/>
            <person name="Browne H."/>
            <person name="Dunn M."/>
            <person name="Hung S."/>
            <person name="Kawahara F."/>
            <person name="Miranda-Saavedra D."/>
            <person name="Mourier T."/>
            <person name="Nagra H."/>
            <person name="Otto T.D."/>
            <person name="Rawlings N."/>
            <person name="Sanchez A."/>
            <person name="Sanders M."/>
            <person name="Subramaniam C."/>
            <person name="Tay Y."/>
            <person name="Dear P."/>
            <person name="Doerig C."/>
            <person name="Gruber A."/>
            <person name="Parkinson J."/>
            <person name="Shirley M."/>
            <person name="Wan K.L."/>
            <person name="Berriman M."/>
            <person name="Tomley F."/>
            <person name="Pain A."/>
        </authorList>
    </citation>
    <scope>NUCLEOTIDE SEQUENCE [LARGE SCALE GENOMIC DNA]</scope>
    <source>
        <strain evidence="2">Houghton</strain>
    </source>
</reference>
<dbReference type="OrthoDB" id="346089at2759"/>
<dbReference type="InterPro" id="IPR001584">
    <property type="entry name" value="Integrase_cat-core"/>
</dbReference>
<dbReference type="Proteomes" id="UP000030754">
    <property type="component" value="Unassembled WGS sequence"/>
</dbReference>
<accession>U6N674</accession>
<dbReference type="VEuPathDB" id="ToxoDB:ENH_00068210"/>
<evidence type="ECO:0000259" key="1">
    <source>
        <dbReference type="PROSITE" id="PS50994"/>
    </source>
</evidence>
<reference evidence="2" key="2">
    <citation type="submission" date="2013-10" db="EMBL/GenBank/DDBJ databases">
        <authorList>
            <person name="Aslett M."/>
        </authorList>
    </citation>
    <scope>NUCLEOTIDE SEQUENCE [LARGE SCALE GENOMIC DNA]</scope>
    <source>
        <strain evidence="2">Houghton</strain>
    </source>
</reference>
<gene>
    <name evidence="2" type="ORF">ENH_00068210</name>
</gene>
<dbReference type="GeneID" id="25476954"/>
<dbReference type="GO" id="GO:0015074">
    <property type="term" value="P:DNA integration"/>
    <property type="evidence" value="ECO:0007669"/>
    <property type="project" value="InterPro"/>
</dbReference>
<sequence>MYPLSSVKKPAGLLQQLLIPSRRWAHVSLDFITDLPLTTTGHDSILVMVDALTKVAHFVPAKKSFTAAHTVELLANRLIRYHGFPEVLISDRDPRFQSDLWNQLCHRFNIKRRVSPYAHSSDD</sequence>
<name>U6N674_9EIME</name>
<dbReference type="GO" id="GO:0003676">
    <property type="term" value="F:nucleic acid binding"/>
    <property type="evidence" value="ECO:0007669"/>
    <property type="project" value="InterPro"/>
</dbReference>